<dbReference type="PRINTS" id="PR00129">
    <property type="entry name" value="CUTINASE"/>
</dbReference>
<evidence type="ECO:0000256" key="3">
    <source>
        <dbReference type="ARBA" id="ARBA00013095"/>
    </source>
</evidence>
<feature type="disulfide bond" evidence="11">
    <location>
        <begin position="158"/>
        <end position="165"/>
    </location>
</feature>
<evidence type="ECO:0000256" key="7">
    <source>
        <dbReference type="ARBA" id="ARBA00022801"/>
    </source>
</evidence>
<dbReference type="InterPro" id="IPR000675">
    <property type="entry name" value="Cutinase/axe"/>
</dbReference>
<evidence type="ECO:0000256" key="11">
    <source>
        <dbReference type="PIRSR" id="PIRSR611150-2"/>
    </source>
</evidence>
<keyword evidence="5 12" id="KW-0964">Secreted</keyword>
<dbReference type="PANTHER" id="PTHR48250:SF3">
    <property type="entry name" value="CUTINASE 1-RELATED"/>
    <property type="match status" value="1"/>
</dbReference>
<evidence type="ECO:0000256" key="12">
    <source>
        <dbReference type="RuleBase" id="RU361263"/>
    </source>
</evidence>
<dbReference type="Gene3D" id="3.40.50.1820">
    <property type="entry name" value="alpha/beta hydrolase"/>
    <property type="match status" value="1"/>
</dbReference>
<dbReference type="InterPro" id="IPR029058">
    <property type="entry name" value="AB_hydrolase_fold"/>
</dbReference>
<accession>A0A5C3LVB2</accession>
<feature type="signal peptide" evidence="12">
    <location>
        <begin position="1"/>
        <end position="16"/>
    </location>
</feature>
<comment type="function">
    <text evidence="12">Catalyzes the hydrolysis of complex carboxylic polyesters found in the cell wall of plants. Degrades cutin, a macromolecule that forms the structure of the plant cuticle.</text>
</comment>
<keyword evidence="6 12" id="KW-0732">Signal</keyword>
<sequence length="193" mass="19550">MFRFAVLFALVYTALAAPTARQSCADVTVIFARGTLESAPIGTVVGPPFQSALRSALGGKSLNFIGVNYPADIAGFEEGGDPNGAKTMAGDITSAAGSCPNTKIVMSGYSQGAQVTHLAAKQLSSTVQSRVNAVVVFGDPDDNQGFPGVLNGRSITFCAQGDDICSGGQIINAAHLSYGSDAGAAASFVASHV</sequence>
<protein>
    <recommendedName>
        <fullName evidence="3 12">Cutinase</fullName>
        <ecNumber evidence="3 12">3.1.1.74</ecNumber>
    </recommendedName>
</protein>
<evidence type="ECO:0000256" key="8">
    <source>
        <dbReference type="ARBA" id="ARBA00023157"/>
    </source>
</evidence>
<evidence type="ECO:0000256" key="4">
    <source>
        <dbReference type="ARBA" id="ARBA00022487"/>
    </source>
</evidence>
<feature type="active site" evidence="10">
    <location>
        <position position="162"/>
    </location>
</feature>
<evidence type="ECO:0000256" key="1">
    <source>
        <dbReference type="ARBA" id="ARBA00004613"/>
    </source>
</evidence>
<evidence type="ECO:0000256" key="10">
    <source>
        <dbReference type="PIRSR" id="PIRSR611150-1"/>
    </source>
</evidence>
<comment type="subcellular location">
    <subcellularLocation>
        <location evidence="1 12">Secreted</location>
    </subcellularLocation>
</comment>
<dbReference type="EMBL" id="ML213618">
    <property type="protein sequence ID" value="TFK35878.1"/>
    <property type="molecule type" value="Genomic_DNA"/>
</dbReference>
<dbReference type="SMART" id="SM01110">
    <property type="entry name" value="Cutinase"/>
    <property type="match status" value="1"/>
</dbReference>
<organism evidence="13 14">
    <name type="scientific">Crucibulum laeve</name>
    <dbReference type="NCBI Taxonomy" id="68775"/>
    <lineage>
        <taxon>Eukaryota</taxon>
        <taxon>Fungi</taxon>
        <taxon>Dikarya</taxon>
        <taxon>Basidiomycota</taxon>
        <taxon>Agaricomycotina</taxon>
        <taxon>Agaricomycetes</taxon>
        <taxon>Agaricomycetidae</taxon>
        <taxon>Agaricales</taxon>
        <taxon>Agaricineae</taxon>
        <taxon>Nidulariaceae</taxon>
        <taxon>Crucibulum</taxon>
    </lineage>
</organism>
<dbReference type="PROSITE" id="PS00155">
    <property type="entry name" value="CUTINASE_1"/>
    <property type="match status" value="1"/>
</dbReference>
<keyword evidence="7 12" id="KW-0378">Hydrolase</keyword>
<proteinExistence type="inferred from homology"/>
<evidence type="ECO:0000256" key="6">
    <source>
        <dbReference type="ARBA" id="ARBA00022729"/>
    </source>
</evidence>
<gene>
    <name evidence="13" type="ORF">BDQ12DRAFT_706558</name>
</gene>
<keyword evidence="8 11" id="KW-1015">Disulfide bond</keyword>
<dbReference type="PANTHER" id="PTHR48250">
    <property type="entry name" value="CUTINASE 2-RELATED"/>
    <property type="match status" value="1"/>
</dbReference>
<comment type="similarity">
    <text evidence="2 12">Belongs to the cutinase family.</text>
</comment>
<evidence type="ECO:0000256" key="5">
    <source>
        <dbReference type="ARBA" id="ARBA00022525"/>
    </source>
</evidence>
<dbReference type="InterPro" id="IPR043579">
    <property type="entry name" value="CUTINASE_2"/>
</dbReference>
<evidence type="ECO:0000256" key="9">
    <source>
        <dbReference type="ARBA" id="ARBA00034045"/>
    </source>
</evidence>
<feature type="chain" id="PRO_5023022448" description="Cutinase" evidence="12">
    <location>
        <begin position="17"/>
        <end position="193"/>
    </location>
</feature>
<name>A0A5C3LVB2_9AGAR</name>
<dbReference type="Pfam" id="PF01083">
    <property type="entry name" value="Cutinase"/>
    <property type="match status" value="1"/>
</dbReference>
<dbReference type="Proteomes" id="UP000308652">
    <property type="component" value="Unassembled WGS sequence"/>
</dbReference>
<dbReference type="AlphaFoldDB" id="A0A5C3LVB2"/>
<keyword evidence="4 12" id="KW-0719">Serine esterase</keyword>
<feature type="disulfide bond" evidence="11">
    <location>
        <begin position="24"/>
        <end position="99"/>
    </location>
</feature>
<dbReference type="EC" id="3.1.1.74" evidence="3 12"/>
<comment type="catalytic activity">
    <reaction evidence="9 12">
        <text>cutin + H2O = cutin monomers.</text>
        <dbReference type="EC" id="3.1.1.74"/>
    </reaction>
</comment>
<dbReference type="GO" id="GO:0005576">
    <property type="term" value="C:extracellular region"/>
    <property type="evidence" value="ECO:0007669"/>
    <property type="project" value="UniProtKB-SubCell"/>
</dbReference>
<keyword evidence="14" id="KW-1185">Reference proteome</keyword>
<feature type="active site" description="Proton donor/acceptor" evidence="10">
    <location>
        <position position="175"/>
    </location>
</feature>
<dbReference type="InterPro" id="IPR043580">
    <property type="entry name" value="CUTINASE_1"/>
</dbReference>
<evidence type="ECO:0000256" key="2">
    <source>
        <dbReference type="ARBA" id="ARBA00007534"/>
    </source>
</evidence>
<dbReference type="GO" id="GO:0016052">
    <property type="term" value="P:carbohydrate catabolic process"/>
    <property type="evidence" value="ECO:0007669"/>
    <property type="project" value="TreeGrafter"/>
</dbReference>
<evidence type="ECO:0000313" key="13">
    <source>
        <dbReference type="EMBL" id="TFK35878.1"/>
    </source>
</evidence>
<evidence type="ECO:0000313" key="14">
    <source>
        <dbReference type="Proteomes" id="UP000308652"/>
    </source>
</evidence>
<dbReference type="PROSITE" id="PS00931">
    <property type="entry name" value="CUTINASE_2"/>
    <property type="match status" value="1"/>
</dbReference>
<dbReference type="SUPFAM" id="SSF53474">
    <property type="entry name" value="alpha/beta-Hydrolases"/>
    <property type="match status" value="1"/>
</dbReference>
<feature type="active site" description="Nucleophile" evidence="10">
    <location>
        <position position="110"/>
    </location>
</feature>
<dbReference type="OrthoDB" id="3225429at2759"/>
<reference evidence="13 14" key="1">
    <citation type="journal article" date="2019" name="Nat. Ecol. Evol.">
        <title>Megaphylogeny resolves global patterns of mushroom evolution.</title>
        <authorList>
            <person name="Varga T."/>
            <person name="Krizsan K."/>
            <person name="Foldi C."/>
            <person name="Dima B."/>
            <person name="Sanchez-Garcia M."/>
            <person name="Sanchez-Ramirez S."/>
            <person name="Szollosi G.J."/>
            <person name="Szarkandi J.G."/>
            <person name="Papp V."/>
            <person name="Albert L."/>
            <person name="Andreopoulos W."/>
            <person name="Angelini C."/>
            <person name="Antonin V."/>
            <person name="Barry K.W."/>
            <person name="Bougher N.L."/>
            <person name="Buchanan P."/>
            <person name="Buyck B."/>
            <person name="Bense V."/>
            <person name="Catcheside P."/>
            <person name="Chovatia M."/>
            <person name="Cooper J."/>
            <person name="Damon W."/>
            <person name="Desjardin D."/>
            <person name="Finy P."/>
            <person name="Geml J."/>
            <person name="Haridas S."/>
            <person name="Hughes K."/>
            <person name="Justo A."/>
            <person name="Karasinski D."/>
            <person name="Kautmanova I."/>
            <person name="Kiss B."/>
            <person name="Kocsube S."/>
            <person name="Kotiranta H."/>
            <person name="LaButti K.M."/>
            <person name="Lechner B.E."/>
            <person name="Liimatainen K."/>
            <person name="Lipzen A."/>
            <person name="Lukacs Z."/>
            <person name="Mihaltcheva S."/>
            <person name="Morgado L.N."/>
            <person name="Niskanen T."/>
            <person name="Noordeloos M.E."/>
            <person name="Ohm R.A."/>
            <person name="Ortiz-Santana B."/>
            <person name="Ovrebo C."/>
            <person name="Racz N."/>
            <person name="Riley R."/>
            <person name="Savchenko A."/>
            <person name="Shiryaev A."/>
            <person name="Soop K."/>
            <person name="Spirin V."/>
            <person name="Szebenyi C."/>
            <person name="Tomsovsky M."/>
            <person name="Tulloss R.E."/>
            <person name="Uehling J."/>
            <person name="Grigoriev I.V."/>
            <person name="Vagvolgyi C."/>
            <person name="Papp T."/>
            <person name="Martin F.M."/>
            <person name="Miettinen O."/>
            <person name="Hibbett D.S."/>
            <person name="Nagy L.G."/>
        </authorList>
    </citation>
    <scope>NUCLEOTIDE SEQUENCE [LARGE SCALE GENOMIC DNA]</scope>
    <source>
        <strain evidence="13 14">CBS 166.37</strain>
    </source>
</reference>
<dbReference type="InterPro" id="IPR011150">
    <property type="entry name" value="Cutinase_monf"/>
</dbReference>
<dbReference type="GO" id="GO:0050525">
    <property type="term" value="F:cutinase activity"/>
    <property type="evidence" value="ECO:0007669"/>
    <property type="project" value="UniProtKB-UniRule"/>
</dbReference>